<gene>
    <name evidence="1" type="ORF">CFP56_040600</name>
</gene>
<dbReference type="EMBL" id="PKMF04000081">
    <property type="protein sequence ID" value="KAK7851967.1"/>
    <property type="molecule type" value="Genomic_DNA"/>
</dbReference>
<organism evidence="1 2">
    <name type="scientific">Quercus suber</name>
    <name type="common">Cork oak</name>
    <dbReference type="NCBI Taxonomy" id="58331"/>
    <lineage>
        <taxon>Eukaryota</taxon>
        <taxon>Viridiplantae</taxon>
        <taxon>Streptophyta</taxon>
        <taxon>Embryophyta</taxon>
        <taxon>Tracheophyta</taxon>
        <taxon>Spermatophyta</taxon>
        <taxon>Magnoliopsida</taxon>
        <taxon>eudicotyledons</taxon>
        <taxon>Gunneridae</taxon>
        <taxon>Pentapetalae</taxon>
        <taxon>rosids</taxon>
        <taxon>fabids</taxon>
        <taxon>Fagales</taxon>
        <taxon>Fagaceae</taxon>
        <taxon>Quercus</taxon>
    </lineage>
</organism>
<evidence type="ECO:0000313" key="1">
    <source>
        <dbReference type="EMBL" id="KAK7851967.1"/>
    </source>
</evidence>
<accession>A0AAW0LM10</accession>
<dbReference type="AlphaFoldDB" id="A0AAW0LM10"/>
<sequence>GLKSERSTFKRHCCPKEFFFSNTAAEDKRIECSRMMRKSTSFSSNATDAKVKPLASIFSLVEDLKKLNHAKWNSTQGKYTSMLQSKVSSPVANSGVSASMSGNKIVLRGETFSSVKGRKYALGCLL</sequence>
<evidence type="ECO:0000313" key="2">
    <source>
        <dbReference type="Proteomes" id="UP000237347"/>
    </source>
</evidence>
<comment type="caution">
    <text evidence="1">The sequence shown here is derived from an EMBL/GenBank/DDBJ whole genome shotgun (WGS) entry which is preliminary data.</text>
</comment>
<proteinExistence type="predicted"/>
<dbReference type="Proteomes" id="UP000237347">
    <property type="component" value="Unassembled WGS sequence"/>
</dbReference>
<keyword evidence="2" id="KW-1185">Reference proteome</keyword>
<protein>
    <submittedName>
        <fullName evidence="1">Uncharacterized protein</fullName>
    </submittedName>
</protein>
<feature type="non-terminal residue" evidence="1">
    <location>
        <position position="1"/>
    </location>
</feature>
<name>A0AAW0LM10_QUESU</name>
<reference evidence="1 2" key="1">
    <citation type="journal article" date="2018" name="Sci. Data">
        <title>The draft genome sequence of cork oak.</title>
        <authorList>
            <person name="Ramos A.M."/>
            <person name="Usie A."/>
            <person name="Barbosa P."/>
            <person name="Barros P.M."/>
            <person name="Capote T."/>
            <person name="Chaves I."/>
            <person name="Simoes F."/>
            <person name="Abreu I."/>
            <person name="Carrasquinho I."/>
            <person name="Faro C."/>
            <person name="Guimaraes J.B."/>
            <person name="Mendonca D."/>
            <person name="Nobrega F."/>
            <person name="Rodrigues L."/>
            <person name="Saibo N.J.M."/>
            <person name="Varela M.C."/>
            <person name="Egas C."/>
            <person name="Matos J."/>
            <person name="Miguel C.M."/>
            <person name="Oliveira M.M."/>
            <person name="Ricardo C.P."/>
            <person name="Goncalves S."/>
        </authorList>
    </citation>
    <scope>NUCLEOTIDE SEQUENCE [LARGE SCALE GENOMIC DNA]</scope>
    <source>
        <strain evidence="2">cv. HL8</strain>
    </source>
</reference>